<protein>
    <recommendedName>
        <fullName evidence="2">Lrp/AsnC family transcriptional regulator</fullName>
    </recommendedName>
</protein>
<reference evidence="1" key="1">
    <citation type="journal article" date="2015" name="Nature">
        <title>Complex archaea that bridge the gap between prokaryotes and eukaryotes.</title>
        <authorList>
            <person name="Spang A."/>
            <person name="Saw J.H."/>
            <person name="Jorgensen S.L."/>
            <person name="Zaremba-Niedzwiedzka K."/>
            <person name="Martijn J."/>
            <person name="Lind A.E."/>
            <person name="van Eijk R."/>
            <person name="Schleper C."/>
            <person name="Guy L."/>
            <person name="Ettema T.J."/>
        </authorList>
    </citation>
    <scope>NUCLEOTIDE SEQUENCE</scope>
</reference>
<evidence type="ECO:0000313" key="1">
    <source>
        <dbReference type="EMBL" id="KKM74002.1"/>
    </source>
</evidence>
<organism evidence="1">
    <name type="scientific">marine sediment metagenome</name>
    <dbReference type="NCBI Taxonomy" id="412755"/>
    <lineage>
        <taxon>unclassified sequences</taxon>
        <taxon>metagenomes</taxon>
        <taxon>ecological metagenomes</taxon>
    </lineage>
</organism>
<accession>A0A0F9MXL4</accession>
<gene>
    <name evidence="1" type="ORF">LCGC14_1404760</name>
</gene>
<evidence type="ECO:0008006" key="2">
    <source>
        <dbReference type="Google" id="ProtNLM"/>
    </source>
</evidence>
<comment type="caution">
    <text evidence="1">The sequence shown here is derived from an EMBL/GenBank/DDBJ whole genome shotgun (WGS) entry which is preliminary data.</text>
</comment>
<dbReference type="EMBL" id="LAZR01009211">
    <property type="protein sequence ID" value="KKM74002.1"/>
    <property type="molecule type" value="Genomic_DNA"/>
</dbReference>
<name>A0A0F9MXL4_9ZZZZ</name>
<proteinExistence type="predicted"/>
<sequence length="70" mass="8065">MSELSGEEKFIIEKLKENAGKLNYKDLQTLCQEKFEGVRLILKKLKEKTIVDYEGMIPGFSAEITLLRDT</sequence>
<dbReference type="AlphaFoldDB" id="A0A0F9MXL4"/>